<reference evidence="2" key="1">
    <citation type="submission" date="2019-04" db="EMBL/GenBank/DDBJ databases">
        <title>Friends and foes A comparative genomics studyof 23 Aspergillus species from section Flavi.</title>
        <authorList>
            <consortium name="DOE Joint Genome Institute"/>
            <person name="Kjaerbolling I."/>
            <person name="Vesth T."/>
            <person name="Frisvad J.C."/>
            <person name="Nybo J.L."/>
            <person name="Theobald S."/>
            <person name="Kildgaard S."/>
            <person name="Isbrandt T."/>
            <person name="Kuo A."/>
            <person name="Sato A."/>
            <person name="Lyhne E.K."/>
            <person name="Kogle M.E."/>
            <person name="Wiebenga A."/>
            <person name="Kun R.S."/>
            <person name="Lubbers R.J."/>
            <person name="Makela M.R."/>
            <person name="Barry K."/>
            <person name="Chovatia M."/>
            <person name="Clum A."/>
            <person name="Daum C."/>
            <person name="Haridas S."/>
            <person name="He G."/>
            <person name="LaButti K."/>
            <person name="Lipzen A."/>
            <person name="Mondo S."/>
            <person name="Riley R."/>
            <person name="Salamov A."/>
            <person name="Simmons B.A."/>
            <person name="Magnuson J.K."/>
            <person name="Henrissat B."/>
            <person name="Mortensen U.H."/>
            <person name="Larsen T.O."/>
            <person name="Devries R.P."/>
            <person name="Grigoriev I.V."/>
            <person name="Machida M."/>
            <person name="Baker S.E."/>
            <person name="Andersen M.R."/>
        </authorList>
    </citation>
    <scope>NUCLEOTIDE SEQUENCE [LARGE SCALE GENOMIC DNA]</scope>
    <source>
        <strain evidence="2">IBT 14317</strain>
    </source>
</reference>
<gene>
    <name evidence="2" type="ORF">BDV23DRAFT_149350</name>
</gene>
<dbReference type="Pfam" id="PF20219">
    <property type="entry name" value="DUF6579"/>
    <property type="match status" value="1"/>
</dbReference>
<evidence type="ECO:0000256" key="1">
    <source>
        <dbReference type="SAM" id="MobiDB-lite"/>
    </source>
</evidence>
<dbReference type="EMBL" id="ML735229">
    <property type="protein sequence ID" value="KAE8393529.1"/>
    <property type="molecule type" value="Genomic_DNA"/>
</dbReference>
<dbReference type="OrthoDB" id="3852249at2759"/>
<sequence>MGNPKKDQHKTKSDQRSWFERVMGAIRKETTEYVTDIPVVKTVNGALSGAKALDRYLPSMQVMCGSVSDNVAFAARFGAIASTVGIGVCIVSAYQGIQALKLIATHLKNISDEVKVLCTLKAMEVVPVMIHNFISEGLNKDFNDNKSHWFFVYHPDTFWTPSFFELNAKHKLGSRFVGYTDQLDSLFIYLLALRKQIKKEEREALRQRKRRRPIKFHVLIPVHQLTVITEYLQFPDGLGDFVVEGKTYGNQELAWLNVPPWQEKFLDGIGNWEPPSPSAWDEVLDFVGWQEFPRLGELRVLGTLPDNEIEADEGTGYQSSSDTESIHGDDDLLSGDPPPRVNDSLPRKRRKKRRRHASH</sequence>
<dbReference type="AlphaFoldDB" id="A0A5N7CI15"/>
<dbReference type="Proteomes" id="UP000326877">
    <property type="component" value="Unassembled WGS sequence"/>
</dbReference>
<organism evidence="2">
    <name type="scientific">Petromyces alliaceus</name>
    <name type="common">Aspergillus alliaceus</name>
    <dbReference type="NCBI Taxonomy" id="209559"/>
    <lineage>
        <taxon>Eukaryota</taxon>
        <taxon>Fungi</taxon>
        <taxon>Dikarya</taxon>
        <taxon>Ascomycota</taxon>
        <taxon>Pezizomycotina</taxon>
        <taxon>Eurotiomycetes</taxon>
        <taxon>Eurotiomycetidae</taxon>
        <taxon>Eurotiales</taxon>
        <taxon>Aspergillaceae</taxon>
        <taxon>Aspergillus</taxon>
        <taxon>Aspergillus subgen. Circumdati</taxon>
    </lineage>
</organism>
<dbReference type="InterPro" id="IPR046486">
    <property type="entry name" value="DUF6579"/>
</dbReference>
<protein>
    <submittedName>
        <fullName evidence="2">Uncharacterized protein</fullName>
    </submittedName>
</protein>
<evidence type="ECO:0000313" key="2">
    <source>
        <dbReference type="EMBL" id="KAE8393529.1"/>
    </source>
</evidence>
<feature type="compositionally biased region" description="Basic residues" evidence="1">
    <location>
        <begin position="347"/>
        <end position="359"/>
    </location>
</feature>
<name>A0A5N7CI15_PETAA</name>
<proteinExistence type="predicted"/>
<feature type="region of interest" description="Disordered" evidence="1">
    <location>
        <begin position="309"/>
        <end position="359"/>
    </location>
</feature>
<accession>A0A5N7CI15</accession>